<protein>
    <submittedName>
        <fullName evidence="2">Uncharacterized protein</fullName>
    </submittedName>
</protein>
<comment type="caution">
    <text evidence="2">The sequence shown here is derived from an EMBL/GenBank/DDBJ whole genome shotgun (WGS) entry which is preliminary data.</text>
</comment>
<keyword evidence="1" id="KW-1133">Transmembrane helix</keyword>
<feature type="transmembrane region" description="Helical" evidence="1">
    <location>
        <begin position="6"/>
        <end position="25"/>
    </location>
</feature>
<evidence type="ECO:0000313" key="2">
    <source>
        <dbReference type="EMBL" id="NNU78058.1"/>
    </source>
</evidence>
<gene>
    <name evidence="2" type="ORF">HLQ16_19280</name>
</gene>
<sequence length="59" mass="6405">MSDTVLIVLFLCVTILGLVSIISVSEHSKDKLNVKAKLSIKNIADSEVAISSEDKECKK</sequence>
<dbReference type="GeneID" id="83594613"/>
<keyword evidence="1" id="KW-0812">Transmembrane</keyword>
<evidence type="ECO:0000256" key="1">
    <source>
        <dbReference type="SAM" id="Phobius"/>
    </source>
</evidence>
<dbReference type="AlphaFoldDB" id="A0A7Y3WUG3"/>
<organism evidence="2 3">
    <name type="scientific">Clostridium estertheticum</name>
    <dbReference type="NCBI Taxonomy" id="238834"/>
    <lineage>
        <taxon>Bacteria</taxon>
        <taxon>Bacillati</taxon>
        <taxon>Bacillota</taxon>
        <taxon>Clostridia</taxon>
        <taxon>Eubacteriales</taxon>
        <taxon>Clostridiaceae</taxon>
        <taxon>Clostridium</taxon>
    </lineage>
</organism>
<reference evidence="2 3" key="1">
    <citation type="submission" date="2020-05" db="EMBL/GenBank/DDBJ databases">
        <title>Complete genome of Clostridium estertheticum subspecies estertheticum, isolated from Vacuum packed lamb meat from New Zealand imported to Switzerland.</title>
        <authorList>
            <person name="Wambui J."/>
            <person name="Stevens M.J.A."/>
            <person name="Stephan R."/>
        </authorList>
    </citation>
    <scope>NUCLEOTIDE SEQUENCE [LARGE SCALE GENOMIC DNA]</scope>
    <source>
        <strain evidence="2 3">CEST001</strain>
    </source>
</reference>
<dbReference type="EMBL" id="JABEYB010000018">
    <property type="protein sequence ID" value="NNU78058.1"/>
    <property type="molecule type" value="Genomic_DNA"/>
</dbReference>
<dbReference type="Proteomes" id="UP000531659">
    <property type="component" value="Unassembled WGS sequence"/>
</dbReference>
<name>A0A7Y3WUG3_9CLOT</name>
<dbReference type="RefSeq" id="WP_151553783.1">
    <property type="nucleotide sequence ID" value="NZ_CP077616.1"/>
</dbReference>
<evidence type="ECO:0000313" key="3">
    <source>
        <dbReference type="Proteomes" id="UP000531659"/>
    </source>
</evidence>
<proteinExistence type="predicted"/>
<keyword evidence="1" id="KW-0472">Membrane</keyword>
<accession>A0A7Y3WUG3</accession>